<gene>
    <name evidence="2" type="ORF">E6H04_08135</name>
</gene>
<protein>
    <submittedName>
        <fullName evidence="2">Uncharacterized protein</fullName>
    </submittedName>
</protein>
<name>A0A537JBK0_9BACT</name>
<feature type="signal peptide" evidence="1">
    <location>
        <begin position="1"/>
        <end position="22"/>
    </location>
</feature>
<feature type="chain" id="PRO_5022013322" evidence="1">
    <location>
        <begin position="23"/>
        <end position="217"/>
    </location>
</feature>
<evidence type="ECO:0000256" key="1">
    <source>
        <dbReference type="SAM" id="SignalP"/>
    </source>
</evidence>
<reference evidence="2 3" key="1">
    <citation type="journal article" date="2019" name="Nat. Microbiol.">
        <title>Mediterranean grassland soil C-N compound turnover is dependent on rainfall and depth, and is mediated by genomically divergent microorganisms.</title>
        <authorList>
            <person name="Diamond S."/>
            <person name="Andeer P.F."/>
            <person name="Li Z."/>
            <person name="Crits-Christoph A."/>
            <person name="Burstein D."/>
            <person name="Anantharaman K."/>
            <person name="Lane K.R."/>
            <person name="Thomas B.C."/>
            <person name="Pan C."/>
            <person name="Northen T.R."/>
            <person name="Banfield J.F."/>
        </authorList>
    </citation>
    <scope>NUCLEOTIDE SEQUENCE [LARGE SCALE GENOMIC DNA]</scope>
    <source>
        <strain evidence="2">NP_7</strain>
    </source>
</reference>
<evidence type="ECO:0000313" key="3">
    <source>
        <dbReference type="Proteomes" id="UP000320048"/>
    </source>
</evidence>
<proteinExistence type="predicted"/>
<dbReference type="EMBL" id="VBAO01000202">
    <property type="protein sequence ID" value="TMI80722.1"/>
    <property type="molecule type" value="Genomic_DNA"/>
</dbReference>
<organism evidence="2 3">
    <name type="scientific">Candidatus Segetimicrobium genomatis</name>
    <dbReference type="NCBI Taxonomy" id="2569760"/>
    <lineage>
        <taxon>Bacteria</taxon>
        <taxon>Bacillati</taxon>
        <taxon>Candidatus Sysuimicrobiota</taxon>
        <taxon>Candidatus Sysuimicrobiia</taxon>
        <taxon>Candidatus Sysuimicrobiales</taxon>
        <taxon>Candidatus Segetimicrobiaceae</taxon>
        <taxon>Candidatus Segetimicrobium</taxon>
    </lineage>
</organism>
<dbReference type="AlphaFoldDB" id="A0A537JBK0"/>
<keyword evidence="1" id="KW-0732">Signal</keyword>
<dbReference type="Proteomes" id="UP000320048">
    <property type="component" value="Unassembled WGS sequence"/>
</dbReference>
<comment type="caution">
    <text evidence="2">The sequence shown here is derived from an EMBL/GenBank/DDBJ whole genome shotgun (WGS) entry which is preliminary data.</text>
</comment>
<evidence type="ECO:0000313" key="2">
    <source>
        <dbReference type="EMBL" id="TMI80722.1"/>
    </source>
</evidence>
<sequence length="217" mass="23635">MLRVVRTIINALVIVSASLAAAIPAQSQMTAPNPAKVAELKMVLRDLYVNHIFWVRSLVIATRLRQSAAAKVADEEGMENAKEIGQSITPYYGQAASQKFVTLFTGHYVAEKAYMNAAFANNFGGNAAAKKAAENRLMKNAEEIAAFVSGANPNLPKALVYRLLLTHGQQQVMAIDDIGKGAWSDEADMWNAMVKHIYTLTGTLAEGTAKEFPEMFQ</sequence>
<accession>A0A537JBK0</accession>